<dbReference type="eggNOG" id="COG2241">
    <property type="taxonomic scope" value="Bacteria"/>
</dbReference>
<evidence type="ECO:0000256" key="3">
    <source>
        <dbReference type="ARBA" id="ARBA00022603"/>
    </source>
</evidence>
<evidence type="ECO:0000256" key="5">
    <source>
        <dbReference type="ARBA" id="ARBA00022691"/>
    </source>
</evidence>
<evidence type="ECO:0000313" key="8">
    <source>
        <dbReference type="Proteomes" id="UP000000851"/>
    </source>
</evidence>
<dbReference type="InterPro" id="IPR000878">
    <property type="entry name" value="4pyrrol_Mease"/>
</dbReference>
<dbReference type="OrthoDB" id="9787825at2"/>
<dbReference type="InterPro" id="IPR035996">
    <property type="entry name" value="4pyrrol_Methylase_sf"/>
</dbReference>
<keyword evidence="2" id="KW-0169">Cobalamin biosynthesis</keyword>
<keyword evidence="8" id="KW-1185">Reference proteome</keyword>
<dbReference type="GO" id="GO:0009236">
    <property type="term" value="P:cobalamin biosynthetic process"/>
    <property type="evidence" value="ECO:0007669"/>
    <property type="project" value="UniProtKB-UniPathway"/>
</dbReference>
<dbReference type="Pfam" id="PF00590">
    <property type="entry name" value="TP_methylase"/>
    <property type="match status" value="1"/>
</dbReference>
<keyword evidence="3 7" id="KW-0489">Methyltransferase</keyword>
<dbReference type="Gene3D" id="3.40.1010.10">
    <property type="entry name" value="Cobalt-precorrin-4 Transmethylase, Domain 1"/>
    <property type="match status" value="1"/>
</dbReference>
<evidence type="ECO:0000313" key="7">
    <source>
        <dbReference type="EMBL" id="ACU74891.1"/>
    </source>
</evidence>
<dbReference type="InterPro" id="IPR029063">
    <property type="entry name" value="SAM-dependent_MTases_sf"/>
</dbReference>
<dbReference type="InterPro" id="IPR006365">
    <property type="entry name" value="Cbl_synth_CobL"/>
</dbReference>
<dbReference type="NCBIfam" id="TIGR02469">
    <property type="entry name" value="CbiT"/>
    <property type="match status" value="1"/>
</dbReference>
<comment type="pathway">
    <text evidence="1">Cofactor biosynthesis; adenosylcobalamin biosynthesis.</text>
</comment>
<dbReference type="InterPro" id="IPR014777">
    <property type="entry name" value="4pyrrole_Mease_sub1"/>
</dbReference>
<dbReference type="FunCoup" id="C7QGL1">
    <property type="interactions" value="106"/>
</dbReference>
<feature type="domain" description="Tetrapyrrole methylase" evidence="6">
    <location>
        <begin position="21"/>
        <end position="176"/>
    </location>
</feature>
<reference evidence="7 8" key="1">
    <citation type="journal article" date="2009" name="Stand. Genomic Sci.">
        <title>Complete genome sequence of Catenulispora acidiphila type strain (ID 139908).</title>
        <authorList>
            <person name="Copeland A."/>
            <person name="Lapidus A."/>
            <person name="Glavina Del Rio T."/>
            <person name="Nolan M."/>
            <person name="Lucas S."/>
            <person name="Chen F."/>
            <person name="Tice H."/>
            <person name="Cheng J.F."/>
            <person name="Bruce D."/>
            <person name="Goodwin L."/>
            <person name="Pitluck S."/>
            <person name="Mikhailova N."/>
            <person name="Pati A."/>
            <person name="Ivanova N."/>
            <person name="Mavromatis K."/>
            <person name="Chen A."/>
            <person name="Palaniappan K."/>
            <person name="Chain P."/>
            <person name="Land M."/>
            <person name="Hauser L."/>
            <person name="Chang Y.J."/>
            <person name="Jeffries C.D."/>
            <person name="Chertkov O."/>
            <person name="Brettin T."/>
            <person name="Detter J.C."/>
            <person name="Han C."/>
            <person name="Ali Z."/>
            <person name="Tindall B.J."/>
            <person name="Goker M."/>
            <person name="Bristow J."/>
            <person name="Eisen J.A."/>
            <person name="Markowitz V."/>
            <person name="Hugenholtz P."/>
            <person name="Kyrpides N.C."/>
            <person name="Klenk H.P."/>
        </authorList>
    </citation>
    <scope>NUCLEOTIDE SEQUENCE [LARGE SCALE GENOMIC DNA]</scope>
    <source>
        <strain evidence="8">DSM 44928 / JCM 14897 / NBRC 102108 / NRRL B-24433 / ID139908</strain>
    </source>
</reference>
<dbReference type="Pfam" id="PF03602">
    <property type="entry name" value="Cons_hypoth95"/>
    <property type="match status" value="1"/>
</dbReference>
<protein>
    <submittedName>
        <fullName evidence="7">Precorrin-6y C5,15-methyltransferase (Decarboxylating), CbiE subunit</fullName>
        <ecNumber evidence="7">2.1.1.132</ecNumber>
    </submittedName>
</protein>
<dbReference type="HOGENOM" id="CLU_031955_1_0_11"/>
<dbReference type="NCBIfam" id="TIGR02467">
    <property type="entry name" value="CbiE"/>
    <property type="match status" value="1"/>
</dbReference>
<organism evidence="7 8">
    <name type="scientific">Catenulispora acidiphila (strain DSM 44928 / JCM 14897 / NBRC 102108 / NRRL B-24433 / ID139908)</name>
    <dbReference type="NCBI Taxonomy" id="479433"/>
    <lineage>
        <taxon>Bacteria</taxon>
        <taxon>Bacillati</taxon>
        <taxon>Actinomycetota</taxon>
        <taxon>Actinomycetes</taxon>
        <taxon>Catenulisporales</taxon>
        <taxon>Catenulisporaceae</taxon>
        <taxon>Catenulispora</taxon>
    </lineage>
</organism>
<accession>C7QGL1</accession>
<dbReference type="GO" id="GO:0008276">
    <property type="term" value="F:protein methyltransferase activity"/>
    <property type="evidence" value="ECO:0007669"/>
    <property type="project" value="InterPro"/>
</dbReference>
<dbReference type="STRING" id="479433.Caci_6034"/>
<dbReference type="SUPFAM" id="SSF53335">
    <property type="entry name" value="S-adenosyl-L-methionine-dependent methyltransferases"/>
    <property type="match status" value="1"/>
</dbReference>
<dbReference type="RefSeq" id="WP_015794620.1">
    <property type="nucleotide sequence ID" value="NC_013131.1"/>
</dbReference>
<dbReference type="Gene3D" id="3.30.950.10">
    <property type="entry name" value="Methyltransferase, Cobalt-precorrin-4 Transmethylase, Domain 2"/>
    <property type="match status" value="1"/>
</dbReference>
<evidence type="ECO:0000256" key="1">
    <source>
        <dbReference type="ARBA" id="ARBA00004953"/>
    </source>
</evidence>
<dbReference type="InParanoid" id="C7QGL1"/>
<name>C7QGL1_CATAD</name>
<dbReference type="UniPathway" id="UPA00148"/>
<dbReference type="EMBL" id="CP001700">
    <property type="protein sequence ID" value="ACU74891.1"/>
    <property type="molecule type" value="Genomic_DNA"/>
</dbReference>
<dbReference type="GO" id="GO:0046025">
    <property type="term" value="F:precorrin-6Y C5,15-methyltransferase (decarboxylating) activity"/>
    <property type="evidence" value="ECO:0007669"/>
    <property type="project" value="UniProtKB-EC"/>
</dbReference>
<dbReference type="PANTHER" id="PTHR43182:SF1">
    <property type="entry name" value="COBALT-PRECORRIN-7 C(5)-METHYLTRANSFERASE"/>
    <property type="match status" value="1"/>
</dbReference>
<dbReference type="InterPro" id="IPR050714">
    <property type="entry name" value="Cobalamin_biosynth_MTase"/>
</dbReference>
<dbReference type="KEGG" id="cai:Caci_6034"/>
<evidence type="ECO:0000256" key="2">
    <source>
        <dbReference type="ARBA" id="ARBA00022573"/>
    </source>
</evidence>
<dbReference type="PIRSF" id="PIRSF036428">
    <property type="entry name" value="CobL"/>
    <property type="match status" value="1"/>
</dbReference>
<evidence type="ECO:0000259" key="6">
    <source>
        <dbReference type="Pfam" id="PF00590"/>
    </source>
</evidence>
<keyword evidence="4 7" id="KW-0808">Transferase</keyword>
<proteinExistence type="predicted"/>
<dbReference type="InterPro" id="IPR014008">
    <property type="entry name" value="Cbl_synth_MTase_CbiT"/>
</dbReference>
<dbReference type="GO" id="GO:0032259">
    <property type="term" value="P:methylation"/>
    <property type="evidence" value="ECO:0007669"/>
    <property type="project" value="UniProtKB-KW"/>
</dbReference>
<dbReference type="Proteomes" id="UP000000851">
    <property type="component" value="Chromosome"/>
</dbReference>
<dbReference type="CDD" id="cd11644">
    <property type="entry name" value="Precorrin-6Y-MT"/>
    <property type="match status" value="1"/>
</dbReference>
<dbReference type="AlphaFoldDB" id="C7QGL1"/>
<dbReference type="EC" id="2.1.1.132" evidence="7"/>
<dbReference type="eggNOG" id="COG2242">
    <property type="taxonomic scope" value="Bacteria"/>
</dbReference>
<dbReference type="Gene3D" id="3.40.50.150">
    <property type="entry name" value="Vaccinia Virus protein VP39"/>
    <property type="match status" value="1"/>
</dbReference>
<dbReference type="PANTHER" id="PTHR43182">
    <property type="entry name" value="COBALT-PRECORRIN-6B C(15)-METHYLTRANSFERASE (DECARBOXYLATING)"/>
    <property type="match status" value="1"/>
</dbReference>
<sequence>MPEIAVTVTVIGFDGAPLSDAARSALASATLVVGGERHLDAIELPSGAARYVLGSVDGMFDAMASHANVCVIASGDPGFFGIVRQLRERGLDIKVLPAPSSVATAFAAVGLSWDDAIVVSAHGRELRPVANVCRAFPKVAVLTGPGAGARELGAELPDRTFVVAQRLGHLDQKIETLSSHAAAHSTFADPHVLLCLDESRLTSERGWIAGFGGVPGTWALGESEFAHRASMITKSEVRALALAKLGPRPGRLVWDIGAGSGSVGVECARFGAAVVAVERDAESCDRIRANAAAHGVAVEVMTADAAIALDRLPEPDAVFVGGGGVDVIAACAATPAAMVVVALAAIERVPDAISLLTKFGRDVDGVLLQSSRLSALPGDAHRFAAANPVFLLWGERP</sequence>
<evidence type="ECO:0000256" key="4">
    <source>
        <dbReference type="ARBA" id="ARBA00022679"/>
    </source>
</evidence>
<gene>
    <name evidence="7" type="ordered locus">Caci_6034</name>
</gene>
<dbReference type="InterPro" id="IPR012818">
    <property type="entry name" value="CbiE"/>
</dbReference>
<dbReference type="InterPro" id="IPR014776">
    <property type="entry name" value="4pyrrole_Mease_sub2"/>
</dbReference>
<keyword evidence="5" id="KW-0949">S-adenosyl-L-methionine</keyword>
<dbReference type="SUPFAM" id="SSF53790">
    <property type="entry name" value="Tetrapyrrole methylase"/>
    <property type="match status" value="1"/>
</dbReference>